<accession>A0A8S1KWK8</accession>
<name>A0A8S1KWK8_PARPR</name>
<dbReference type="EMBL" id="CAJJDM010000028">
    <property type="protein sequence ID" value="CAD8059628.1"/>
    <property type="molecule type" value="Genomic_DNA"/>
</dbReference>
<keyword evidence="1" id="KW-0812">Transmembrane</keyword>
<sequence>MLNLSNQKHLNNNDLIQNIGNKITKREELINIDMQMKGKYKMMLWSKTQLERDSITLEKVKNNSIFYLIQMNKYQINNRVSYNHQVNLNRLLQFIVQMFNIYIIYNRFELCEYQIECLVDQFLLESWFQVIYYYFLVYFINGNYRLYKLRYLKCFNEQKGVYQKNSFDINNNNVSAYKIIG</sequence>
<comment type="caution">
    <text evidence="2">The sequence shown here is derived from an EMBL/GenBank/DDBJ whole genome shotgun (WGS) entry which is preliminary data.</text>
</comment>
<protein>
    <recommendedName>
        <fullName evidence="4">Transmembrane protein</fullName>
    </recommendedName>
</protein>
<keyword evidence="1" id="KW-0472">Membrane</keyword>
<keyword evidence="3" id="KW-1185">Reference proteome</keyword>
<evidence type="ECO:0000313" key="3">
    <source>
        <dbReference type="Proteomes" id="UP000688137"/>
    </source>
</evidence>
<evidence type="ECO:0000256" key="1">
    <source>
        <dbReference type="SAM" id="Phobius"/>
    </source>
</evidence>
<evidence type="ECO:0000313" key="2">
    <source>
        <dbReference type="EMBL" id="CAD8059628.1"/>
    </source>
</evidence>
<reference evidence="2" key="1">
    <citation type="submission" date="2021-01" db="EMBL/GenBank/DDBJ databases">
        <authorList>
            <consortium name="Genoscope - CEA"/>
            <person name="William W."/>
        </authorList>
    </citation>
    <scope>NUCLEOTIDE SEQUENCE</scope>
</reference>
<gene>
    <name evidence="2" type="ORF">PPRIM_AZ9-3.1.T0290086</name>
</gene>
<dbReference type="AlphaFoldDB" id="A0A8S1KWK8"/>
<evidence type="ECO:0008006" key="4">
    <source>
        <dbReference type="Google" id="ProtNLM"/>
    </source>
</evidence>
<dbReference type="Proteomes" id="UP000688137">
    <property type="component" value="Unassembled WGS sequence"/>
</dbReference>
<proteinExistence type="predicted"/>
<keyword evidence="1" id="KW-1133">Transmembrane helix</keyword>
<feature type="transmembrane region" description="Helical" evidence="1">
    <location>
        <begin position="88"/>
        <end position="106"/>
    </location>
</feature>
<feature type="transmembrane region" description="Helical" evidence="1">
    <location>
        <begin position="126"/>
        <end position="144"/>
    </location>
</feature>
<organism evidence="2 3">
    <name type="scientific">Paramecium primaurelia</name>
    <dbReference type="NCBI Taxonomy" id="5886"/>
    <lineage>
        <taxon>Eukaryota</taxon>
        <taxon>Sar</taxon>
        <taxon>Alveolata</taxon>
        <taxon>Ciliophora</taxon>
        <taxon>Intramacronucleata</taxon>
        <taxon>Oligohymenophorea</taxon>
        <taxon>Peniculida</taxon>
        <taxon>Parameciidae</taxon>
        <taxon>Paramecium</taxon>
    </lineage>
</organism>